<keyword evidence="3" id="KW-1185">Reference proteome</keyword>
<dbReference type="GeneID" id="89227530"/>
<dbReference type="Proteomes" id="UP001304970">
    <property type="component" value="Chromosome"/>
</dbReference>
<dbReference type="RefSeq" id="WP_338097901.1">
    <property type="nucleotide sequence ID" value="NZ_CP131061.1"/>
</dbReference>
<organism evidence="2 3">
    <name type="scientific">Methanolapillus ohkumae</name>
    <dbReference type="NCBI Taxonomy" id="3028298"/>
    <lineage>
        <taxon>Archaea</taxon>
        <taxon>Methanobacteriati</taxon>
        <taxon>Methanobacteriota</taxon>
        <taxon>Stenosarchaea group</taxon>
        <taxon>Methanomicrobia</taxon>
        <taxon>Methanosarcinales</taxon>
        <taxon>Methanosarcinaceae</taxon>
        <taxon>Methanolapillus</taxon>
    </lineage>
</organism>
<feature type="region of interest" description="Disordered" evidence="1">
    <location>
        <begin position="49"/>
        <end position="88"/>
    </location>
</feature>
<dbReference type="EMBL" id="CP131061">
    <property type="protein sequence ID" value="WNY26374.1"/>
    <property type="molecule type" value="Genomic_DNA"/>
</dbReference>
<reference evidence="2 3" key="1">
    <citation type="submission" date="2023-07" db="EMBL/GenBank/DDBJ databases">
        <title>Closed genome sequence of Methanosarcinaceae archaeon Am2.</title>
        <authorList>
            <person name="Poehlein A."/>
            <person name="Protasov E."/>
            <person name="Platt K."/>
            <person name="Reeh H."/>
            <person name="Daniel R."/>
            <person name="Brune A."/>
        </authorList>
    </citation>
    <scope>NUCLEOTIDE SEQUENCE [LARGE SCALE GENOMIC DNA]</scope>
    <source>
        <strain evidence="2 3">Am2</strain>
    </source>
</reference>
<evidence type="ECO:0000313" key="2">
    <source>
        <dbReference type="EMBL" id="WNY26374.1"/>
    </source>
</evidence>
<name>A0AA96ZV61_9EURY</name>
<evidence type="ECO:0000313" key="3">
    <source>
        <dbReference type="Proteomes" id="UP001304970"/>
    </source>
</evidence>
<sequence>MTDILYICFDYILCDDGCRYLKWKNHPAVFLKLKICGHYERVGGAAQKTIRQHHTATPYDLKSNDYSNSSKPPRKFGRVPHPNFSDSKYNKKYVDKWNAAIQKNSLDAAIQKNSLDTATQKNS</sequence>
<dbReference type="AlphaFoldDB" id="A0AA96ZV61"/>
<gene>
    <name evidence="2" type="ORF">MsAm2_01340</name>
</gene>
<accession>A0AA96ZV61</accession>
<evidence type="ECO:0000256" key="1">
    <source>
        <dbReference type="SAM" id="MobiDB-lite"/>
    </source>
</evidence>
<protein>
    <submittedName>
        <fullName evidence="2">Uncharacterized protein</fullName>
    </submittedName>
</protein>
<proteinExistence type="predicted"/>